<dbReference type="InterPro" id="IPR002885">
    <property type="entry name" value="PPR_rpt"/>
</dbReference>
<dbReference type="EMBL" id="JANAVB010021599">
    <property type="protein sequence ID" value="KAJ6825606.1"/>
    <property type="molecule type" value="Genomic_DNA"/>
</dbReference>
<reference evidence="3" key="1">
    <citation type="journal article" date="2023" name="GigaByte">
        <title>Genome assembly of the bearded iris, Iris pallida Lam.</title>
        <authorList>
            <person name="Bruccoleri R.E."/>
            <person name="Oakeley E.J."/>
            <person name="Faust A.M.E."/>
            <person name="Altorfer M."/>
            <person name="Dessus-Babus S."/>
            <person name="Burckhardt D."/>
            <person name="Oertli M."/>
            <person name="Naumann U."/>
            <person name="Petersen F."/>
            <person name="Wong J."/>
        </authorList>
    </citation>
    <scope>NUCLEOTIDE SEQUENCE</scope>
    <source>
        <strain evidence="3">GSM-AAB239-AS_SAM_17_03QT</strain>
    </source>
</reference>
<dbReference type="Pfam" id="PF20431">
    <property type="entry name" value="E_motif"/>
    <property type="match status" value="1"/>
</dbReference>
<evidence type="ECO:0000313" key="4">
    <source>
        <dbReference type="Proteomes" id="UP001140949"/>
    </source>
</evidence>
<reference evidence="3" key="2">
    <citation type="submission" date="2023-04" db="EMBL/GenBank/DDBJ databases">
        <authorList>
            <person name="Bruccoleri R.E."/>
            <person name="Oakeley E.J."/>
            <person name="Faust A.-M."/>
            <person name="Dessus-Babus S."/>
            <person name="Altorfer M."/>
            <person name="Burckhardt D."/>
            <person name="Oertli M."/>
            <person name="Naumann U."/>
            <person name="Petersen F."/>
            <person name="Wong J."/>
        </authorList>
    </citation>
    <scope>NUCLEOTIDE SEQUENCE</scope>
    <source>
        <strain evidence="3">GSM-AAB239-AS_SAM_17_03QT</strain>
        <tissue evidence="3">Leaf</tissue>
    </source>
</reference>
<dbReference type="InterPro" id="IPR046848">
    <property type="entry name" value="E_motif"/>
</dbReference>
<dbReference type="FunFam" id="1.25.40.10:FF:000090">
    <property type="entry name" value="Pentatricopeptide repeat-containing protein, chloroplastic"/>
    <property type="match status" value="1"/>
</dbReference>
<evidence type="ECO:0000256" key="2">
    <source>
        <dbReference type="PROSITE-ProRule" id="PRU00708"/>
    </source>
</evidence>
<sequence>MKESLRSLCFSGRLSEAVGLLSTEKSPVHPSTYCLLLQESIHRKSFRLGSRVHSHIVATGHSPSPFLRAKLLIFYSKLNRLPPAAAHHLFDETSLVSWNALLSSSHDPHHALRLFRSMRAHVRPDRYTFSSLLRACARLAALEHGRHAHALLLKAYSESGNVVVTTALVDMYFKCSSIPDAVRVFGSCSERNVVTWTALISGYGQHGCALEVLDVFRRMVWSGFRPNSVTFLAVLSACSHGGLVDAGLKSFRSMRNVYRIEPKGEHYAAVVDMLGRAGRLQEAREFIRGSPCEKHPVVWGALLGACRIHRDGEMGRLAAERLFEMRPGNVGKYVVLSNTYASLGMWEKVADVRETVGALGMSKEPAWSSVAVRGEAHTFLVGDKSHGESGMIYETVRALEQTILC</sequence>
<dbReference type="InterPro" id="IPR011990">
    <property type="entry name" value="TPR-like_helical_dom_sf"/>
</dbReference>
<dbReference type="PANTHER" id="PTHR47926:SF452">
    <property type="entry name" value="PENTATRICOPEPTIDE REPEAT-CONTAINING PROTEIN"/>
    <property type="match status" value="1"/>
</dbReference>
<organism evidence="3 4">
    <name type="scientific">Iris pallida</name>
    <name type="common">Sweet iris</name>
    <dbReference type="NCBI Taxonomy" id="29817"/>
    <lineage>
        <taxon>Eukaryota</taxon>
        <taxon>Viridiplantae</taxon>
        <taxon>Streptophyta</taxon>
        <taxon>Embryophyta</taxon>
        <taxon>Tracheophyta</taxon>
        <taxon>Spermatophyta</taxon>
        <taxon>Magnoliopsida</taxon>
        <taxon>Liliopsida</taxon>
        <taxon>Asparagales</taxon>
        <taxon>Iridaceae</taxon>
        <taxon>Iridoideae</taxon>
        <taxon>Irideae</taxon>
        <taxon>Iris</taxon>
    </lineage>
</organism>
<dbReference type="GO" id="GO:0003723">
    <property type="term" value="F:RNA binding"/>
    <property type="evidence" value="ECO:0007669"/>
    <property type="project" value="InterPro"/>
</dbReference>
<keyword evidence="4" id="KW-1185">Reference proteome</keyword>
<gene>
    <name evidence="3" type="ORF">M6B38_377205</name>
</gene>
<feature type="repeat" description="PPR" evidence="2">
    <location>
        <begin position="192"/>
        <end position="226"/>
    </location>
</feature>
<dbReference type="PANTHER" id="PTHR47926">
    <property type="entry name" value="PENTATRICOPEPTIDE REPEAT-CONTAINING PROTEIN"/>
    <property type="match status" value="1"/>
</dbReference>
<dbReference type="GO" id="GO:0009451">
    <property type="term" value="P:RNA modification"/>
    <property type="evidence" value="ECO:0007669"/>
    <property type="project" value="InterPro"/>
</dbReference>
<dbReference type="PROSITE" id="PS51375">
    <property type="entry name" value="PPR"/>
    <property type="match status" value="1"/>
</dbReference>
<dbReference type="Pfam" id="PF13041">
    <property type="entry name" value="PPR_2"/>
    <property type="match status" value="1"/>
</dbReference>
<dbReference type="Gene3D" id="1.25.40.10">
    <property type="entry name" value="Tetratricopeptide repeat domain"/>
    <property type="match status" value="2"/>
</dbReference>
<accession>A0AAX6GA43</accession>
<dbReference type="NCBIfam" id="TIGR00756">
    <property type="entry name" value="PPR"/>
    <property type="match status" value="1"/>
</dbReference>
<protein>
    <submittedName>
        <fullName evidence="3">Pentatricopeptide repeat-containing protein</fullName>
    </submittedName>
</protein>
<comment type="caution">
    <text evidence="3">The sequence shown here is derived from an EMBL/GenBank/DDBJ whole genome shotgun (WGS) entry which is preliminary data.</text>
</comment>
<keyword evidence="1" id="KW-0677">Repeat</keyword>
<evidence type="ECO:0000313" key="3">
    <source>
        <dbReference type="EMBL" id="KAJ6825606.1"/>
    </source>
</evidence>
<dbReference type="InterPro" id="IPR046960">
    <property type="entry name" value="PPR_At4g14850-like_plant"/>
</dbReference>
<evidence type="ECO:0000256" key="1">
    <source>
        <dbReference type="ARBA" id="ARBA00022737"/>
    </source>
</evidence>
<dbReference type="AlphaFoldDB" id="A0AAX6GA43"/>
<dbReference type="Proteomes" id="UP001140949">
    <property type="component" value="Unassembled WGS sequence"/>
</dbReference>
<proteinExistence type="predicted"/>
<name>A0AAX6GA43_IRIPA</name>